<evidence type="ECO:0000256" key="2">
    <source>
        <dbReference type="ARBA" id="ARBA00009988"/>
    </source>
</evidence>
<dbReference type="EC" id="2.8.2.20" evidence="7"/>
<keyword evidence="3 7" id="KW-0808">Transferase</keyword>
<evidence type="ECO:0000256" key="4">
    <source>
        <dbReference type="ARBA" id="ARBA00023157"/>
    </source>
</evidence>
<dbReference type="InterPro" id="IPR027417">
    <property type="entry name" value="P-loop_NTPase"/>
</dbReference>
<evidence type="ECO:0000256" key="3">
    <source>
        <dbReference type="ARBA" id="ARBA00022679"/>
    </source>
</evidence>
<name>H2ZQW5_CIOSA</name>
<dbReference type="SUPFAM" id="SSF52540">
    <property type="entry name" value="P-loop containing nucleoside triphosphate hydrolases"/>
    <property type="match status" value="1"/>
</dbReference>
<comment type="similarity">
    <text evidence="2 7">Belongs to the protein sulfotransferase family.</text>
</comment>
<evidence type="ECO:0000256" key="1">
    <source>
        <dbReference type="ARBA" id="ARBA00003886"/>
    </source>
</evidence>
<dbReference type="PANTHER" id="PTHR12788">
    <property type="entry name" value="PROTEIN-TYROSINE SULFOTRANSFERASE 2"/>
    <property type="match status" value="1"/>
</dbReference>
<evidence type="ECO:0000256" key="6">
    <source>
        <dbReference type="ARBA" id="ARBA00048460"/>
    </source>
</evidence>
<dbReference type="OMA" id="SQWKKSE"/>
<organism evidence="8 9">
    <name type="scientific">Ciona savignyi</name>
    <name type="common">Pacific transparent sea squirt</name>
    <dbReference type="NCBI Taxonomy" id="51511"/>
    <lineage>
        <taxon>Eukaryota</taxon>
        <taxon>Metazoa</taxon>
        <taxon>Chordata</taxon>
        <taxon>Tunicata</taxon>
        <taxon>Ascidiacea</taxon>
        <taxon>Phlebobranchia</taxon>
        <taxon>Cionidae</taxon>
        <taxon>Ciona</taxon>
    </lineage>
</organism>
<dbReference type="GO" id="GO:0005794">
    <property type="term" value="C:Golgi apparatus"/>
    <property type="evidence" value="ECO:0007669"/>
    <property type="project" value="UniProtKB-ARBA"/>
</dbReference>
<evidence type="ECO:0000256" key="7">
    <source>
        <dbReference type="RuleBase" id="RU365018"/>
    </source>
</evidence>
<keyword evidence="7" id="KW-1133">Transmembrane helix</keyword>
<dbReference type="InterPro" id="IPR026634">
    <property type="entry name" value="TPST-like"/>
</dbReference>
<feature type="transmembrane region" description="Helical" evidence="7">
    <location>
        <begin position="12"/>
        <end position="31"/>
    </location>
</feature>
<dbReference type="eggNOG" id="KOG3988">
    <property type="taxonomic scope" value="Eukaryota"/>
</dbReference>
<proteinExistence type="inferred from homology"/>
<dbReference type="FunFam" id="3.40.50.300:FF:002853">
    <property type="entry name" value="Protein-tyrosine sulfotransferase"/>
    <property type="match status" value="1"/>
</dbReference>
<dbReference type="GeneTree" id="ENSGT00390000006030"/>
<accession>H2ZQW5</accession>
<evidence type="ECO:0000313" key="8">
    <source>
        <dbReference type="Ensembl" id="ENSCSAVP00000019981.1"/>
    </source>
</evidence>
<keyword evidence="7" id="KW-0472">Membrane</keyword>
<evidence type="ECO:0000256" key="5">
    <source>
        <dbReference type="ARBA" id="ARBA00023180"/>
    </source>
</evidence>
<dbReference type="GO" id="GO:0008476">
    <property type="term" value="F:protein-tyrosine sulfotransferase activity"/>
    <property type="evidence" value="ECO:0007669"/>
    <property type="project" value="UniProtKB-EC"/>
</dbReference>
<keyword evidence="4" id="KW-1015">Disulfide bond</keyword>
<sequence length="344" mass="39280">VRTGSPRMGIVTKMFLIAFWLSSMYATYFYASNQSIVASLDSSIHLNREIKMSVNCCPLNYNSFLLQVVSYDKNMPLVFIGGMPRSGTTLMRAMLDAHPEVRCGQETRIIPRILGMRANWLKSPKERIRLDEAGVTNNVINEAITQFILEVIVKHGKPARFLCNKDPFTLKSIKYLKELFPNSKFVLMLRDGRATAHSIISRKVTISGFDINSYRDVLTKWNRAIETMYVQCTEVGTYVLTVHYEQLVLHPAAETRRILKFLSVPWDDSVLNHEKHISNISLSNVEKSTDQVQRPLYLDALSSWFGKVPDDVMRDMNNIAPMLGRLGYDPYNPTPQYGVPDEFV</sequence>
<reference evidence="8" key="2">
    <citation type="submission" date="2025-08" db="UniProtKB">
        <authorList>
            <consortium name="Ensembl"/>
        </authorList>
    </citation>
    <scope>IDENTIFICATION</scope>
</reference>
<evidence type="ECO:0000313" key="9">
    <source>
        <dbReference type="Proteomes" id="UP000007875"/>
    </source>
</evidence>
<dbReference type="STRING" id="51511.ENSCSAVP00000019981"/>
<dbReference type="Gene3D" id="3.40.50.300">
    <property type="entry name" value="P-loop containing nucleotide triphosphate hydrolases"/>
    <property type="match status" value="1"/>
</dbReference>
<protein>
    <recommendedName>
        <fullName evidence="7">Protein-tyrosine sulfotransferase</fullName>
        <ecNumber evidence="7">2.8.2.20</ecNumber>
    </recommendedName>
</protein>
<comment type="catalytic activity">
    <reaction evidence="6 7">
        <text>L-tyrosyl-[protein] + 3'-phosphoadenylyl sulfate = O-sulfo-L-tyrosine-[protein] + adenosine 3',5'-bisphosphate + H(+)</text>
        <dbReference type="Rhea" id="RHEA:16801"/>
        <dbReference type="Rhea" id="RHEA-COMP:10136"/>
        <dbReference type="Rhea" id="RHEA-COMP:11688"/>
        <dbReference type="ChEBI" id="CHEBI:15378"/>
        <dbReference type="ChEBI" id="CHEBI:46858"/>
        <dbReference type="ChEBI" id="CHEBI:58339"/>
        <dbReference type="ChEBI" id="CHEBI:58343"/>
        <dbReference type="ChEBI" id="CHEBI:65286"/>
        <dbReference type="EC" id="2.8.2.20"/>
    </reaction>
</comment>
<dbReference type="PANTHER" id="PTHR12788:SF10">
    <property type="entry name" value="PROTEIN-TYROSINE SULFOTRANSFERASE"/>
    <property type="match status" value="1"/>
</dbReference>
<dbReference type="Pfam" id="PF13469">
    <property type="entry name" value="Sulfotransfer_3"/>
    <property type="match status" value="1"/>
</dbReference>
<comment type="function">
    <text evidence="1 7">Catalyzes the O-sulfation of tyrosine residues within acidic motifs of polypeptides, using 3'-phosphoadenylyl sulfate (PAPS) as cosubstrate.</text>
</comment>
<keyword evidence="9" id="KW-1185">Reference proteome</keyword>
<keyword evidence="7" id="KW-0812">Transmembrane</keyword>
<dbReference type="AlphaFoldDB" id="H2ZQW5"/>
<dbReference type="HOGENOM" id="CLU_046916_0_0_1"/>
<dbReference type="InParanoid" id="H2ZQW5"/>
<dbReference type="Proteomes" id="UP000007875">
    <property type="component" value="Unassembled WGS sequence"/>
</dbReference>
<keyword evidence="5" id="KW-0325">Glycoprotein</keyword>
<reference evidence="9" key="1">
    <citation type="submission" date="2003-08" db="EMBL/GenBank/DDBJ databases">
        <authorList>
            <person name="Birren B."/>
            <person name="Nusbaum C."/>
            <person name="Abebe A."/>
            <person name="Abouelleil A."/>
            <person name="Adekoya E."/>
            <person name="Ait-zahra M."/>
            <person name="Allen N."/>
            <person name="Allen T."/>
            <person name="An P."/>
            <person name="Anderson M."/>
            <person name="Anderson S."/>
            <person name="Arachchi H."/>
            <person name="Armbruster J."/>
            <person name="Bachantsang P."/>
            <person name="Baldwin J."/>
            <person name="Barry A."/>
            <person name="Bayul T."/>
            <person name="Blitshsteyn B."/>
            <person name="Bloom T."/>
            <person name="Blye J."/>
            <person name="Boguslavskiy L."/>
            <person name="Borowsky M."/>
            <person name="Boukhgalter B."/>
            <person name="Brunache A."/>
            <person name="Butler J."/>
            <person name="Calixte N."/>
            <person name="Calvo S."/>
            <person name="Camarata J."/>
            <person name="Campo K."/>
            <person name="Chang J."/>
            <person name="Cheshatsang Y."/>
            <person name="Citroen M."/>
            <person name="Collymore A."/>
            <person name="Considine T."/>
            <person name="Cook A."/>
            <person name="Cooke P."/>
            <person name="Corum B."/>
            <person name="Cuomo C."/>
            <person name="David R."/>
            <person name="Dawoe T."/>
            <person name="Degray S."/>
            <person name="Dodge S."/>
            <person name="Dooley K."/>
            <person name="Dorje P."/>
            <person name="Dorjee K."/>
            <person name="Dorris L."/>
            <person name="Duffey N."/>
            <person name="Dupes A."/>
            <person name="Elkins T."/>
            <person name="Engels R."/>
            <person name="Erickson J."/>
            <person name="Farina A."/>
            <person name="Faro S."/>
            <person name="Ferreira P."/>
            <person name="Fischer H."/>
            <person name="Fitzgerald M."/>
            <person name="Foley K."/>
            <person name="Gage D."/>
            <person name="Galagan J."/>
            <person name="Gearin G."/>
            <person name="Gnerre S."/>
            <person name="Gnirke A."/>
            <person name="Goyette A."/>
            <person name="Graham J."/>
            <person name="Grandbois E."/>
            <person name="Gyaltsen K."/>
            <person name="Hafez N."/>
            <person name="Hagopian D."/>
            <person name="Hagos B."/>
            <person name="Hall J."/>
            <person name="Hatcher B."/>
            <person name="Heller A."/>
            <person name="Higgins H."/>
            <person name="Honan T."/>
            <person name="Horn A."/>
            <person name="Houde N."/>
            <person name="Hughes L."/>
            <person name="Hulme W."/>
            <person name="Husby E."/>
            <person name="Iliev I."/>
            <person name="Jaffe D."/>
            <person name="Jones C."/>
            <person name="Kamal M."/>
            <person name="Kamat A."/>
            <person name="Kamvysselis M."/>
            <person name="Karlsson E."/>
            <person name="Kells C."/>
            <person name="Kieu A."/>
            <person name="Kisner P."/>
            <person name="Kodira C."/>
            <person name="Kulbokas E."/>
            <person name="Labutti K."/>
            <person name="Lama D."/>
            <person name="Landers T."/>
            <person name="Leger J."/>
            <person name="Levine S."/>
            <person name="Lewis D."/>
            <person name="Lewis T."/>
            <person name="Lindblad-toh K."/>
            <person name="Liu X."/>
            <person name="Lokyitsang T."/>
            <person name="Lokyitsang Y."/>
            <person name="Lucien O."/>
            <person name="Lui A."/>
            <person name="Ma L.J."/>
            <person name="Mabbitt R."/>
            <person name="Macdonald J."/>
            <person name="Maclean C."/>
            <person name="Major J."/>
            <person name="Manning J."/>
            <person name="Marabella R."/>
            <person name="Maru K."/>
            <person name="Matthews C."/>
            <person name="Mauceli E."/>
            <person name="Mccarthy M."/>
            <person name="Mcdonough S."/>
            <person name="Mcghee T."/>
            <person name="Meldrim J."/>
            <person name="Meneus L."/>
            <person name="Mesirov J."/>
            <person name="Mihalev A."/>
            <person name="Mihova T."/>
            <person name="Mikkelsen T."/>
            <person name="Mlenga V."/>
            <person name="Moru K."/>
            <person name="Mozes J."/>
            <person name="Mulrain L."/>
            <person name="Munson G."/>
            <person name="Naylor J."/>
            <person name="Newes C."/>
            <person name="Nguyen C."/>
            <person name="Nguyen N."/>
            <person name="Nguyen T."/>
            <person name="Nicol R."/>
            <person name="Nielsen C."/>
            <person name="Nizzari M."/>
            <person name="Norbu C."/>
            <person name="Norbu N."/>
            <person name="O'donnell P."/>
            <person name="Okoawo O."/>
            <person name="O'leary S."/>
            <person name="Omotosho B."/>
            <person name="O'neill K."/>
            <person name="Osman S."/>
            <person name="Parker S."/>
            <person name="Perrin D."/>
            <person name="Phunkhang P."/>
            <person name="Piqani B."/>
            <person name="Purcell S."/>
            <person name="Rachupka T."/>
            <person name="Ramasamy U."/>
            <person name="Rameau R."/>
            <person name="Ray V."/>
            <person name="Raymond C."/>
            <person name="Retta R."/>
            <person name="Richardson S."/>
            <person name="Rise C."/>
            <person name="Rodriguez J."/>
            <person name="Rogers J."/>
            <person name="Rogov P."/>
            <person name="Rutman M."/>
            <person name="Schupbach R."/>
            <person name="Seaman C."/>
            <person name="Settipalli S."/>
            <person name="Sharpe T."/>
            <person name="Sheridan J."/>
            <person name="Sherpa N."/>
            <person name="Shi J."/>
            <person name="Smirnov S."/>
            <person name="Smith C."/>
            <person name="Sougnez C."/>
            <person name="Spencer B."/>
            <person name="Stalker J."/>
            <person name="Stange-thomann N."/>
            <person name="Stavropoulos S."/>
            <person name="Stetson K."/>
            <person name="Stone C."/>
            <person name="Stone S."/>
            <person name="Stubbs M."/>
            <person name="Talamas J."/>
            <person name="Tchuinga P."/>
            <person name="Tenzing P."/>
            <person name="Tesfaye S."/>
            <person name="Theodore J."/>
            <person name="Thoulutsang Y."/>
            <person name="Topham K."/>
            <person name="Towey S."/>
            <person name="Tsamla T."/>
            <person name="Tsomo N."/>
            <person name="Vallee D."/>
            <person name="Vassiliev H."/>
            <person name="Venkataraman V."/>
            <person name="Vinson J."/>
            <person name="Vo A."/>
            <person name="Wade C."/>
            <person name="Wang S."/>
            <person name="Wangchuk T."/>
            <person name="Wangdi T."/>
            <person name="Whittaker C."/>
            <person name="Wilkinson J."/>
            <person name="Wu Y."/>
            <person name="Wyman D."/>
            <person name="Yadav S."/>
            <person name="Yang S."/>
            <person name="Yang X."/>
            <person name="Yeager S."/>
            <person name="Yee E."/>
            <person name="Young G."/>
            <person name="Zainoun J."/>
            <person name="Zembeck L."/>
            <person name="Zimmer A."/>
            <person name="Zody M."/>
            <person name="Lander E."/>
        </authorList>
    </citation>
    <scope>NUCLEOTIDE SEQUENCE [LARGE SCALE GENOMIC DNA]</scope>
</reference>
<reference evidence="8" key="3">
    <citation type="submission" date="2025-09" db="UniProtKB">
        <authorList>
            <consortium name="Ensembl"/>
        </authorList>
    </citation>
    <scope>IDENTIFICATION</scope>
</reference>
<dbReference type="Ensembl" id="ENSCSAVT00000020195.1">
    <property type="protein sequence ID" value="ENSCSAVP00000019981.1"/>
    <property type="gene ID" value="ENSCSAVG00000011722.1"/>
</dbReference>